<protein>
    <submittedName>
        <fullName evidence="1">Uncharacterized protein</fullName>
    </submittedName>
</protein>
<proteinExistence type="predicted"/>
<sequence>MAGVFHLEGFLGIHLCFVFM</sequence>
<organism evidence="1">
    <name type="scientific">Rhizophora mucronata</name>
    <name type="common">Asiatic mangrove</name>
    <dbReference type="NCBI Taxonomy" id="61149"/>
    <lineage>
        <taxon>Eukaryota</taxon>
        <taxon>Viridiplantae</taxon>
        <taxon>Streptophyta</taxon>
        <taxon>Embryophyta</taxon>
        <taxon>Tracheophyta</taxon>
        <taxon>Spermatophyta</taxon>
        <taxon>Magnoliopsida</taxon>
        <taxon>eudicotyledons</taxon>
        <taxon>Gunneridae</taxon>
        <taxon>Pentapetalae</taxon>
        <taxon>rosids</taxon>
        <taxon>fabids</taxon>
        <taxon>Malpighiales</taxon>
        <taxon>Rhizophoraceae</taxon>
        <taxon>Rhizophora</taxon>
    </lineage>
</organism>
<reference evidence="1" key="1">
    <citation type="submission" date="2018-02" db="EMBL/GenBank/DDBJ databases">
        <title>Rhizophora mucronata_Transcriptome.</title>
        <authorList>
            <person name="Meera S.P."/>
            <person name="Sreeshan A."/>
            <person name="Augustine A."/>
        </authorList>
    </citation>
    <scope>NUCLEOTIDE SEQUENCE</scope>
    <source>
        <tissue evidence="1">Leaf</tissue>
    </source>
</reference>
<name>A0A2P2QNX0_RHIMU</name>
<dbReference type="EMBL" id="GGEC01088163">
    <property type="protein sequence ID" value="MBX68647.1"/>
    <property type="molecule type" value="Transcribed_RNA"/>
</dbReference>
<dbReference type="AlphaFoldDB" id="A0A2P2QNX0"/>
<evidence type="ECO:0000313" key="1">
    <source>
        <dbReference type="EMBL" id="MBX68647.1"/>
    </source>
</evidence>
<accession>A0A2P2QNX0</accession>